<sequence length="98" mass="11185">MGCNSMDGTLFKINYGNLSYLFLCKIPGEANIWVQEIQTAIKKFKDPSTEGKPALNLKRNVVVKSRKVPFLRKTYRSENTVKNKEVSSCSVYNSNLYK</sequence>
<accession>A0A087TNP3</accession>
<keyword evidence="3" id="KW-1185">Reference proteome</keyword>
<dbReference type="PROSITE" id="PS50003">
    <property type="entry name" value="PH_DOMAIN"/>
    <property type="match status" value="1"/>
</dbReference>
<organism evidence="2 3">
    <name type="scientific">Stegodyphus mimosarum</name>
    <name type="common">African social velvet spider</name>
    <dbReference type="NCBI Taxonomy" id="407821"/>
    <lineage>
        <taxon>Eukaryota</taxon>
        <taxon>Metazoa</taxon>
        <taxon>Ecdysozoa</taxon>
        <taxon>Arthropoda</taxon>
        <taxon>Chelicerata</taxon>
        <taxon>Arachnida</taxon>
        <taxon>Araneae</taxon>
        <taxon>Araneomorphae</taxon>
        <taxon>Entelegynae</taxon>
        <taxon>Eresoidea</taxon>
        <taxon>Eresidae</taxon>
        <taxon>Stegodyphus</taxon>
    </lineage>
</organism>
<reference evidence="2 3" key="1">
    <citation type="submission" date="2013-11" db="EMBL/GenBank/DDBJ databases">
        <title>Genome sequencing of Stegodyphus mimosarum.</title>
        <authorList>
            <person name="Bechsgaard J."/>
        </authorList>
    </citation>
    <scope>NUCLEOTIDE SEQUENCE [LARGE SCALE GENOMIC DNA]</scope>
</reference>
<dbReference type="AlphaFoldDB" id="A0A087TNP3"/>
<evidence type="ECO:0000313" key="3">
    <source>
        <dbReference type="Proteomes" id="UP000054359"/>
    </source>
</evidence>
<feature type="domain" description="PH" evidence="1">
    <location>
        <begin position="1"/>
        <end position="42"/>
    </location>
</feature>
<gene>
    <name evidence="2" type="ORF">X975_03334</name>
</gene>
<name>A0A087TNP3_STEMI</name>
<dbReference type="SUPFAM" id="SSF50729">
    <property type="entry name" value="PH domain-like"/>
    <property type="match status" value="1"/>
</dbReference>
<protein>
    <recommendedName>
        <fullName evidence="1">PH domain-containing protein</fullName>
    </recommendedName>
</protein>
<evidence type="ECO:0000259" key="1">
    <source>
        <dbReference type="PROSITE" id="PS50003"/>
    </source>
</evidence>
<feature type="non-terminal residue" evidence="2">
    <location>
        <position position="98"/>
    </location>
</feature>
<dbReference type="EMBL" id="KK116077">
    <property type="protein sequence ID" value="KFM66732.1"/>
    <property type="molecule type" value="Genomic_DNA"/>
</dbReference>
<evidence type="ECO:0000313" key="2">
    <source>
        <dbReference type="EMBL" id="KFM66732.1"/>
    </source>
</evidence>
<dbReference type="Proteomes" id="UP000054359">
    <property type="component" value="Unassembled WGS sequence"/>
</dbReference>
<proteinExistence type="predicted"/>
<dbReference type="InterPro" id="IPR001849">
    <property type="entry name" value="PH_domain"/>
</dbReference>